<feature type="compositionally biased region" description="Polar residues" evidence="5">
    <location>
        <begin position="685"/>
        <end position="697"/>
    </location>
</feature>
<feature type="compositionally biased region" description="Basic and acidic residues" evidence="5">
    <location>
        <begin position="387"/>
        <end position="402"/>
    </location>
</feature>
<evidence type="ECO:0000256" key="1">
    <source>
        <dbReference type="ARBA" id="ARBA00022723"/>
    </source>
</evidence>
<evidence type="ECO:0000313" key="8">
    <source>
        <dbReference type="Proteomes" id="UP001595075"/>
    </source>
</evidence>
<feature type="compositionally biased region" description="Acidic residues" evidence="5">
    <location>
        <begin position="302"/>
        <end position="315"/>
    </location>
</feature>
<evidence type="ECO:0000259" key="6">
    <source>
        <dbReference type="PROSITE" id="PS50089"/>
    </source>
</evidence>
<feature type="compositionally biased region" description="Polar residues" evidence="5">
    <location>
        <begin position="1"/>
        <end position="12"/>
    </location>
</feature>
<feature type="region of interest" description="Disordered" evidence="5">
    <location>
        <begin position="649"/>
        <end position="792"/>
    </location>
</feature>
<dbReference type="SUPFAM" id="SSF57850">
    <property type="entry name" value="RING/U-box"/>
    <property type="match status" value="1"/>
</dbReference>
<sequence length="792" mass="88656">MAPSTTSPSQFKTVKREPRSAGNSREPTPTMTRPKMKDDAQLATSFKKDLTEIRTLVTCTICDQLLYEPYTLGCGHTYCYSCMCSWFTTNRRKKTCPECRARVTIIPAPNFLIKQMVEQVFTKRQELMPADETIQQHVTRRAEEIATVETDRNGLEGLFKGLFKTRQARLMVDEADGGIVRCPGCGHEHTGGPECIYCGLGIEGPYGFSDAEDDLGLDELDDVEIDFDEDDDLDSEIGAEFYLQHGPHFHHGHFGAPFLDVAARNPVPPHLAHLHHHRHHNRFHEHNPALLSGSEDLSSDIGDNDSESVDSDDSLNDFVVQDDAPSNRPANGGSPGLESNNAISLISDDESDEGGAISNRRPRHRARARMSPIDISSETPSEAADSLDGHQELEPTSAERFRSPSVLTVTDTDTNASEADGQAEFLRRNGWSPLEHGDDSDAEGPILPYGHQRRYGSLDTSDEDDSDDDSDTGTETAENAHTDEDARFRDSLSQTPVPLEDRYQSHIQAGTNFFHGHPYEHQEEDPDNESDMHSVTDYDGDTDMTPASPQSRDSRSVSANPYFNNRSLSRDFEDNFGDQTPRGERGMSINTTESSQSGSGYDGFNQYDDEEEERSRLAQRLRQLRNEASEQENARLQQQLNQLRNIHRPAQNLGPSNSLRQVEDESSDSSPRPAGRRSRRPQVAASVQQQFNPQLSNMFVEHRAATVRGSQENPISFEEWDEPKSEPSEQEVFLVEPAASRNSNSARSMTAYRHMSARRVDPLRSSRSPSSTRVISSSQRNNRLPRQYSRRG</sequence>
<dbReference type="Gene3D" id="3.30.40.10">
    <property type="entry name" value="Zinc/RING finger domain, C3HC4 (zinc finger)"/>
    <property type="match status" value="1"/>
</dbReference>
<feature type="compositionally biased region" description="Basic and acidic residues" evidence="5">
    <location>
        <begin position="478"/>
        <end position="490"/>
    </location>
</feature>
<feature type="compositionally biased region" description="Polar residues" evidence="5">
    <location>
        <begin position="21"/>
        <end position="31"/>
    </location>
</feature>
<evidence type="ECO:0000256" key="2">
    <source>
        <dbReference type="ARBA" id="ARBA00022771"/>
    </source>
</evidence>
<evidence type="ECO:0000256" key="3">
    <source>
        <dbReference type="ARBA" id="ARBA00022833"/>
    </source>
</evidence>
<feature type="compositionally biased region" description="Low complexity" evidence="5">
    <location>
        <begin position="765"/>
        <end position="780"/>
    </location>
</feature>
<comment type="caution">
    <text evidence="7">The sequence shown here is derived from an EMBL/GenBank/DDBJ whole genome shotgun (WGS) entry which is preliminary data.</text>
</comment>
<organism evidence="7 8">
    <name type="scientific">Oculimacula yallundae</name>
    <dbReference type="NCBI Taxonomy" id="86028"/>
    <lineage>
        <taxon>Eukaryota</taxon>
        <taxon>Fungi</taxon>
        <taxon>Dikarya</taxon>
        <taxon>Ascomycota</taxon>
        <taxon>Pezizomycotina</taxon>
        <taxon>Leotiomycetes</taxon>
        <taxon>Helotiales</taxon>
        <taxon>Ploettnerulaceae</taxon>
        <taxon>Oculimacula</taxon>
    </lineage>
</organism>
<feature type="compositionally biased region" description="Low complexity" evidence="5">
    <location>
        <begin position="738"/>
        <end position="748"/>
    </location>
</feature>
<accession>A0ABR4C4A3</accession>
<name>A0ABR4C4A3_9HELO</name>
<feature type="compositionally biased region" description="Polar residues" evidence="5">
    <location>
        <begin position="588"/>
        <end position="599"/>
    </location>
</feature>
<dbReference type="Proteomes" id="UP001595075">
    <property type="component" value="Unassembled WGS sequence"/>
</dbReference>
<dbReference type="InterPro" id="IPR018957">
    <property type="entry name" value="Znf_C3HC4_RING-type"/>
</dbReference>
<evidence type="ECO:0000313" key="7">
    <source>
        <dbReference type="EMBL" id="KAL2064753.1"/>
    </source>
</evidence>
<dbReference type="EMBL" id="JAZHXI010000013">
    <property type="protein sequence ID" value="KAL2064753.1"/>
    <property type="molecule type" value="Genomic_DNA"/>
</dbReference>
<feature type="compositionally biased region" description="Polar residues" evidence="5">
    <location>
        <begin position="545"/>
        <end position="567"/>
    </location>
</feature>
<feature type="region of interest" description="Disordered" evidence="5">
    <location>
        <begin position="289"/>
        <end position="617"/>
    </location>
</feature>
<reference evidence="7 8" key="1">
    <citation type="journal article" date="2024" name="Commun. Biol.">
        <title>Comparative genomic analysis of thermophilic fungi reveals convergent evolutionary adaptations and gene losses.</title>
        <authorList>
            <person name="Steindorff A.S."/>
            <person name="Aguilar-Pontes M.V."/>
            <person name="Robinson A.J."/>
            <person name="Andreopoulos B."/>
            <person name="LaButti K."/>
            <person name="Kuo A."/>
            <person name="Mondo S."/>
            <person name="Riley R."/>
            <person name="Otillar R."/>
            <person name="Haridas S."/>
            <person name="Lipzen A."/>
            <person name="Grimwood J."/>
            <person name="Schmutz J."/>
            <person name="Clum A."/>
            <person name="Reid I.D."/>
            <person name="Moisan M.C."/>
            <person name="Butler G."/>
            <person name="Nguyen T.T.M."/>
            <person name="Dewar K."/>
            <person name="Conant G."/>
            <person name="Drula E."/>
            <person name="Henrissat B."/>
            <person name="Hansel C."/>
            <person name="Singer S."/>
            <person name="Hutchinson M.I."/>
            <person name="de Vries R.P."/>
            <person name="Natvig D.O."/>
            <person name="Powell A.J."/>
            <person name="Tsang A."/>
            <person name="Grigoriev I.V."/>
        </authorList>
    </citation>
    <scope>NUCLEOTIDE SEQUENCE [LARGE SCALE GENOMIC DNA]</scope>
    <source>
        <strain evidence="7 8">CBS 494.80</strain>
    </source>
</reference>
<dbReference type="InterPro" id="IPR017907">
    <property type="entry name" value="Znf_RING_CS"/>
</dbReference>
<keyword evidence="1" id="KW-0479">Metal-binding</keyword>
<dbReference type="PANTHER" id="PTHR15898">
    <property type="entry name" value="BIFUNCTIONAL APOPTOSIS REGULATOR"/>
    <property type="match status" value="1"/>
</dbReference>
<feature type="compositionally biased region" description="Polar residues" evidence="5">
    <location>
        <begin position="405"/>
        <end position="417"/>
    </location>
</feature>
<feature type="compositionally biased region" description="Acidic residues" evidence="5">
    <location>
        <begin position="460"/>
        <end position="472"/>
    </location>
</feature>
<dbReference type="PROSITE" id="PS00518">
    <property type="entry name" value="ZF_RING_1"/>
    <property type="match status" value="1"/>
</dbReference>
<dbReference type="PANTHER" id="PTHR15898:SF13">
    <property type="entry name" value="BIFUNCTIONAL APOPTOSIS REGULATOR"/>
    <property type="match status" value="1"/>
</dbReference>
<proteinExistence type="predicted"/>
<evidence type="ECO:0000256" key="4">
    <source>
        <dbReference type="PROSITE-ProRule" id="PRU00175"/>
    </source>
</evidence>
<feature type="domain" description="RING-type" evidence="6">
    <location>
        <begin position="59"/>
        <end position="100"/>
    </location>
</feature>
<gene>
    <name evidence="7" type="ORF">VTL71DRAFT_3891</name>
</gene>
<keyword evidence="8" id="KW-1185">Reference proteome</keyword>
<protein>
    <recommendedName>
        <fullName evidence="6">RING-type domain-containing protein</fullName>
    </recommendedName>
</protein>
<dbReference type="InterPro" id="IPR013083">
    <property type="entry name" value="Znf_RING/FYVE/PHD"/>
</dbReference>
<keyword evidence="2 4" id="KW-0863">Zinc-finger</keyword>
<feature type="region of interest" description="Disordered" evidence="5">
    <location>
        <begin position="1"/>
        <end position="39"/>
    </location>
</feature>
<dbReference type="SMART" id="SM00184">
    <property type="entry name" value="RING"/>
    <property type="match status" value="1"/>
</dbReference>
<evidence type="ECO:0000256" key="5">
    <source>
        <dbReference type="SAM" id="MobiDB-lite"/>
    </source>
</evidence>
<keyword evidence="3" id="KW-0862">Zinc</keyword>
<dbReference type="CDD" id="cd16568">
    <property type="entry name" value="RING-HC_ScPSH1-like"/>
    <property type="match status" value="1"/>
</dbReference>
<dbReference type="Pfam" id="PF00097">
    <property type="entry name" value="zf-C3HC4"/>
    <property type="match status" value="1"/>
</dbReference>
<dbReference type="PROSITE" id="PS50089">
    <property type="entry name" value="ZF_RING_2"/>
    <property type="match status" value="1"/>
</dbReference>
<dbReference type="InterPro" id="IPR001841">
    <property type="entry name" value="Znf_RING"/>
</dbReference>